<evidence type="ECO:0000256" key="2">
    <source>
        <dbReference type="ARBA" id="ARBA00022490"/>
    </source>
</evidence>
<dbReference type="Pfam" id="PF05194">
    <property type="entry name" value="UreE_C"/>
    <property type="match status" value="1"/>
</dbReference>
<organism evidence="7 8">
    <name type="scientific">Chitinophaga flava</name>
    <dbReference type="NCBI Taxonomy" id="2259036"/>
    <lineage>
        <taxon>Bacteria</taxon>
        <taxon>Pseudomonadati</taxon>
        <taxon>Bacteroidota</taxon>
        <taxon>Chitinophagia</taxon>
        <taxon>Chitinophagales</taxon>
        <taxon>Chitinophagaceae</taxon>
        <taxon>Chitinophaga</taxon>
    </lineage>
</organism>
<evidence type="ECO:0000256" key="4">
    <source>
        <dbReference type="ARBA" id="ARBA00023186"/>
    </source>
</evidence>
<dbReference type="InterPro" id="IPR012406">
    <property type="entry name" value="UreE"/>
</dbReference>
<protein>
    <recommendedName>
        <fullName evidence="5">Urease accessory protein UreE</fullName>
    </recommendedName>
</protein>
<dbReference type="GO" id="GO:0065003">
    <property type="term" value="P:protein-containing complex assembly"/>
    <property type="evidence" value="ECO:0007669"/>
    <property type="project" value="InterPro"/>
</dbReference>
<name>A0A365XT15_9BACT</name>
<dbReference type="InterPro" id="IPR007864">
    <property type="entry name" value="UreE_C_dom"/>
</dbReference>
<keyword evidence="8" id="KW-1185">Reference proteome</keyword>
<accession>A0A365XT15</accession>
<feature type="domain" description="UreE urease accessory N-terminal" evidence="6">
    <location>
        <begin position="6"/>
        <end position="70"/>
    </location>
</feature>
<keyword evidence="3 5" id="KW-0533">Nickel</keyword>
<dbReference type="PIRSF" id="PIRSF036402">
    <property type="entry name" value="Ureas_acces_UreE"/>
    <property type="match status" value="1"/>
</dbReference>
<dbReference type="OrthoDB" id="9810882at2"/>
<evidence type="ECO:0000259" key="6">
    <source>
        <dbReference type="SMART" id="SM00988"/>
    </source>
</evidence>
<dbReference type="SUPFAM" id="SSF69287">
    <property type="entry name" value="Urease metallochaperone UreE, N-terminal domain"/>
    <property type="match status" value="1"/>
</dbReference>
<dbReference type="RefSeq" id="WP_113617596.1">
    <property type="nucleotide sequence ID" value="NZ_QFFJ01000002.1"/>
</dbReference>
<dbReference type="NCBIfam" id="NF009754">
    <property type="entry name" value="PRK13261.1-6"/>
    <property type="match status" value="1"/>
</dbReference>
<dbReference type="GO" id="GO:0016151">
    <property type="term" value="F:nickel cation binding"/>
    <property type="evidence" value="ECO:0007669"/>
    <property type="project" value="UniProtKB-UniRule"/>
</dbReference>
<comment type="subcellular location">
    <subcellularLocation>
        <location evidence="1 5">Cytoplasm</location>
    </subcellularLocation>
</comment>
<dbReference type="GO" id="GO:0051082">
    <property type="term" value="F:unfolded protein binding"/>
    <property type="evidence" value="ECO:0007669"/>
    <property type="project" value="UniProtKB-UniRule"/>
</dbReference>
<comment type="function">
    <text evidence="5">Involved in urease metallocenter assembly. Binds nickel. Probably functions as a nickel donor during metallocenter assembly.</text>
</comment>
<evidence type="ECO:0000313" key="7">
    <source>
        <dbReference type="EMBL" id="RBL88854.1"/>
    </source>
</evidence>
<dbReference type="CDD" id="cd00571">
    <property type="entry name" value="UreE"/>
    <property type="match status" value="1"/>
</dbReference>
<comment type="caution">
    <text evidence="7">The sequence shown here is derived from an EMBL/GenBank/DDBJ whole genome shotgun (WGS) entry which is preliminary data.</text>
</comment>
<dbReference type="InterPro" id="IPR036118">
    <property type="entry name" value="UreE_N_sf"/>
</dbReference>
<evidence type="ECO:0000256" key="3">
    <source>
        <dbReference type="ARBA" id="ARBA00022596"/>
    </source>
</evidence>
<dbReference type="Proteomes" id="UP000253410">
    <property type="component" value="Unassembled WGS sequence"/>
</dbReference>
<dbReference type="InterPro" id="IPR004029">
    <property type="entry name" value="UreE_N"/>
</dbReference>
<dbReference type="AlphaFoldDB" id="A0A365XT15"/>
<dbReference type="SMART" id="SM00988">
    <property type="entry name" value="UreE_N"/>
    <property type="match status" value="1"/>
</dbReference>
<keyword evidence="4 5" id="KW-0143">Chaperone</keyword>
<dbReference type="HAMAP" id="MF_00822">
    <property type="entry name" value="UreE"/>
    <property type="match status" value="1"/>
</dbReference>
<dbReference type="Gene3D" id="3.30.70.790">
    <property type="entry name" value="UreE, C-terminal domain"/>
    <property type="match status" value="1"/>
</dbReference>
<dbReference type="EMBL" id="QFFJ01000002">
    <property type="protein sequence ID" value="RBL88854.1"/>
    <property type="molecule type" value="Genomic_DNA"/>
</dbReference>
<reference evidence="7 8" key="1">
    <citation type="submission" date="2018-05" db="EMBL/GenBank/DDBJ databases">
        <title>Chitinophaga sp. K3CV102501T nov., isolated from isolated from a monsoon evergreen broad-leaved forest soil.</title>
        <authorList>
            <person name="Lv Y."/>
        </authorList>
    </citation>
    <scope>NUCLEOTIDE SEQUENCE [LARGE SCALE GENOMIC DNA]</scope>
    <source>
        <strain evidence="7 8">GDMCC 1.1325</strain>
    </source>
</reference>
<sequence length="170" mass="19112">MIIDKIIGNIDTLPVGGRTIDPLMLEWFETTKRIQRKHTQQGMEIAVRFLKEGQRLHIGDILYMDNEKAVVVDIIPSDAIVVTPRSLLEMGSVCYEIGNKHLPVFIQNDQVLLPFEEPIFHWLQAAGYQTVKEHTKLTNLLNANVQPHSHGGGGGSSLFSKIMNIASKER</sequence>
<dbReference type="Pfam" id="PF02814">
    <property type="entry name" value="UreE_N"/>
    <property type="match status" value="1"/>
</dbReference>
<evidence type="ECO:0000256" key="1">
    <source>
        <dbReference type="ARBA" id="ARBA00004496"/>
    </source>
</evidence>
<comment type="similarity">
    <text evidence="5">Belongs to the UreE family.</text>
</comment>
<dbReference type="Gene3D" id="2.60.260.20">
    <property type="entry name" value="Urease metallochaperone UreE, N-terminal domain"/>
    <property type="match status" value="1"/>
</dbReference>
<proteinExistence type="inferred from homology"/>
<evidence type="ECO:0000313" key="8">
    <source>
        <dbReference type="Proteomes" id="UP000253410"/>
    </source>
</evidence>
<evidence type="ECO:0000256" key="5">
    <source>
        <dbReference type="HAMAP-Rule" id="MF_00822"/>
    </source>
</evidence>
<dbReference type="GO" id="GO:0006457">
    <property type="term" value="P:protein folding"/>
    <property type="evidence" value="ECO:0007669"/>
    <property type="project" value="InterPro"/>
</dbReference>
<gene>
    <name evidence="5" type="primary">ureE</name>
    <name evidence="7" type="ORF">DF182_20080</name>
</gene>
<dbReference type="SUPFAM" id="SSF69737">
    <property type="entry name" value="Urease metallochaperone UreE, C-terminal domain"/>
    <property type="match status" value="1"/>
</dbReference>
<dbReference type="GO" id="GO:0019627">
    <property type="term" value="P:urea metabolic process"/>
    <property type="evidence" value="ECO:0007669"/>
    <property type="project" value="InterPro"/>
</dbReference>
<keyword evidence="2 5" id="KW-0963">Cytoplasm</keyword>
<dbReference type="GO" id="GO:0005737">
    <property type="term" value="C:cytoplasm"/>
    <property type="evidence" value="ECO:0007669"/>
    <property type="project" value="UniProtKB-SubCell"/>
</dbReference>